<dbReference type="Proteomes" id="UP001317259">
    <property type="component" value="Unassembled WGS sequence"/>
</dbReference>
<feature type="transmembrane region" description="Helical" evidence="1">
    <location>
        <begin position="150"/>
        <end position="170"/>
    </location>
</feature>
<feature type="transmembrane region" description="Helical" evidence="1">
    <location>
        <begin position="329"/>
        <end position="348"/>
    </location>
</feature>
<dbReference type="InterPro" id="IPR002656">
    <property type="entry name" value="Acyl_transf_3_dom"/>
</dbReference>
<dbReference type="InterPro" id="IPR050879">
    <property type="entry name" value="Acyltransferase_3"/>
</dbReference>
<accession>A0ABT0G741</accession>
<sequence>MTSARSAGQAAPPPGRRPHLPALDGLRGVAIIGVLLFHTGHLPGGFLGVDLFFILSGYLITDLLLREVRTTGAVSLAAFWGRRARRLLPALAGMLASVTVVVRVAGPPDLVRTTLSDGPWVQANLANWHLLAESAGYWDRFGPGRVFGHLWSIAVEEQFYLVWPVVLAIAARRAGRVERRGAAVAALVSAASLVLMVVLLDPADPTRVYTGTDTRAFSLLLGALAATRPARARAAGPWAGAGPAALAAGIGAMWLLADGTDTPWLFTGGLFAHSLAAALLIRRCARAPRTPVARALAWRPLRWCGLISYSLYLWHWPVIVLLSPQRTGLGGWTWTAMMAGVSIVLAALSKHLIEDPIRFRAGWARGRSGVLAAVALMIVLAGSWAAPAPAPAPVDVTKLG</sequence>
<reference evidence="3 4" key="1">
    <citation type="submission" date="2022-04" db="EMBL/GenBank/DDBJ databases">
        <title>Genome draft of Actinomadura sp. ATCC 31491.</title>
        <authorList>
            <person name="Shi X."/>
            <person name="Du Y."/>
        </authorList>
    </citation>
    <scope>NUCLEOTIDE SEQUENCE [LARGE SCALE GENOMIC DNA]</scope>
    <source>
        <strain evidence="3 4">ATCC 31491</strain>
    </source>
</reference>
<evidence type="ECO:0000259" key="2">
    <source>
        <dbReference type="Pfam" id="PF01757"/>
    </source>
</evidence>
<feature type="transmembrane region" description="Helical" evidence="1">
    <location>
        <begin position="301"/>
        <end position="323"/>
    </location>
</feature>
<feature type="transmembrane region" description="Helical" evidence="1">
    <location>
        <begin position="182"/>
        <end position="200"/>
    </location>
</feature>
<dbReference type="RefSeq" id="WP_242376161.1">
    <property type="nucleotide sequence ID" value="NZ_JAKRKC020000002.1"/>
</dbReference>
<feature type="transmembrane region" description="Helical" evidence="1">
    <location>
        <begin position="263"/>
        <end position="281"/>
    </location>
</feature>
<keyword evidence="3" id="KW-0808">Transferase</keyword>
<keyword evidence="1" id="KW-0812">Transmembrane</keyword>
<proteinExistence type="predicted"/>
<keyword evidence="3" id="KW-0012">Acyltransferase</keyword>
<gene>
    <name evidence="3" type="ORF">MF672_042415</name>
</gene>
<dbReference type="Pfam" id="PF01757">
    <property type="entry name" value="Acyl_transf_3"/>
    <property type="match status" value="1"/>
</dbReference>
<feature type="transmembrane region" description="Helical" evidence="1">
    <location>
        <begin position="45"/>
        <end position="65"/>
    </location>
</feature>
<name>A0ABT0G741_9ACTN</name>
<evidence type="ECO:0000256" key="1">
    <source>
        <dbReference type="SAM" id="Phobius"/>
    </source>
</evidence>
<evidence type="ECO:0000313" key="4">
    <source>
        <dbReference type="Proteomes" id="UP001317259"/>
    </source>
</evidence>
<protein>
    <submittedName>
        <fullName evidence="3">Acyltransferase</fullName>
    </submittedName>
</protein>
<evidence type="ECO:0000313" key="3">
    <source>
        <dbReference type="EMBL" id="MCK2220414.1"/>
    </source>
</evidence>
<feature type="transmembrane region" description="Helical" evidence="1">
    <location>
        <begin position="86"/>
        <end position="106"/>
    </location>
</feature>
<dbReference type="EMBL" id="JAKRKC020000002">
    <property type="protein sequence ID" value="MCK2220414.1"/>
    <property type="molecule type" value="Genomic_DNA"/>
</dbReference>
<comment type="caution">
    <text evidence="3">The sequence shown here is derived from an EMBL/GenBank/DDBJ whole genome shotgun (WGS) entry which is preliminary data.</text>
</comment>
<keyword evidence="1" id="KW-1133">Transmembrane helix</keyword>
<dbReference type="PANTHER" id="PTHR23028:SF53">
    <property type="entry name" value="ACYL_TRANSF_3 DOMAIN-CONTAINING PROTEIN"/>
    <property type="match status" value="1"/>
</dbReference>
<keyword evidence="4" id="KW-1185">Reference proteome</keyword>
<organism evidence="3 4">
    <name type="scientific">Actinomadura luzonensis</name>
    <dbReference type="NCBI Taxonomy" id="2805427"/>
    <lineage>
        <taxon>Bacteria</taxon>
        <taxon>Bacillati</taxon>
        <taxon>Actinomycetota</taxon>
        <taxon>Actinomycetes</taxon>
        <taxon>Streptosporangiales</taxon>
        <taxon>Thermomonosporaceae</taxon>
        <taxon>Actinomadura</taxon>
    </lineage>
</organism>
<keyword evidence="1" id="KW-0472">Membrane</keyword>
<dbReference type="GO" id="GO:0016746">
    <property type="term" value="F:acyltransferase activity"/>
    <property type="evidence" value="ECO:0007669"/>
    <property type="project" value="UniProtKB-KW"/>
</dbReference>
<feature type="transmembrane region" description="Helical" evidence="1">
    <location>
        <begin position="369"/>
        <end position="386"/>
    </location>
</feature>
<feature type="domain" description="Acyltransferase 3" evidence="2">
    <location>
        <begin position="21"/>
        <end position="346"/>
    </location>
</feature>
<dbReference type="PANTHER" id="PTHR23028">
    <property type="entry name" value="ACETYLTRANSFERASE"/>
    <property type="match status" value="1"/>
</dbReference>